<feature type="transmembrane region" description="Helical" evidence="1">
    <location>
        <begin position="77"/>
        <end position="97"/>
    </location>
</feature>
<proteinExistence type="predicted"/>
<reference evidence="3 4" key="1">
    <citation type="submission" date="2020-03" db="EMBL/GenBank/DDBJ databases">
        <title>Soil Listeria distribution.</title>
        <authorList>
            <person name="Liao J."/>
            <person name="Wiedmann M."/>
        </authorList>
    </citation>
    <scope>NUCLEOTIDE SEQUENCE [LARGE SCALE GENOMIC DNA]</scope>
    <source>
        <strain evidence="3 4">FSL L7-0741</strain>
    </source>
</reference>
<dbReference type="AlphaFoldDB" id="A0A7X1CPD8"/>
<keyword evidence="1" id="KW-0812">Transmembrane</keyword>
<comment type="caution">
    <text evidence="3">The sequence shown here is derived from an EMBL/GenBank/DDBJ whole genome shotgun (WGS) entry which is preliminary data.</text>
</comment>
<gene>
    <name evidence="3" type="ORF">HCA69_05645</name>
</gene>
<feature type="transmembrane region" description="Helical" evidence="1">
    <location>
        <begin position="6"/>
        <end position="23"/>
    </location>
</feature>
<organism evidence="3 4">
    <name type="scientific">Listeria grandensis</name>
    <dbReference type="NCBI Taxonomy" id="1494963"/>
    <lineage>
        <taxon>Bacteria</taxon>
        <taxon>Bacillati</taxon>
        <taxon>Bacillota</taxon>
        <taxon>Bacilli</taxon>
        <taxon>Bacillales</taxon>
        <taxon>Listeriaceae</taxon>
        <taxon>Listeria</taxon>
    </lineage>
</organism>
<dbReference type="InterPro" id="IPR036890">
    <property type="entry name" value="HATPase_C_sf"/>
</dbReference>
<dbReference type="Proteomes" id="UP000535908">
    <property type="component" value="Unassembled WGS sequence"/>
</dbReference>
<dbReference type="Pfam" id="PF14501">
    <property type="entry name" value="HATPase_c_5"/>
    <property type="match status" value="1"/>
</dbReference>
<feature type="transmembrane region" description="Helical" evidence="1">
    <location>
        <begin position="32"/>
        <end position="48"/>
    </location>
</feature>
<feature type="transmembrane region" description="Helical" evidence="1">
    <location>
        <begin position="160"/>
        <end position="183"/>
    </location>
</feature>
<dbReference type="PANTHER" id="PTHR40448:SF1">
    <property type="entry name" value="TWO-COMPONENT SENSOR HISTIDINE KINASE"/>
    <property type="match status" value="1"/>
</dbReference>
<feature type="transmembrane region" description="Helical" evidence="1">
    <location>
        <begin position="189"/>
        <end position="213"/>
    </location>
</feature>
<protein>
    <submittedName>
        <fullName evidence="3">GHKL domain-containing protein</fullName>
    </submittedName>
</protein>
<dbReference type="GO" id="GO:0042802">
    <property type="term" value="F:identical protein binding"/>
    <property type="evidence" value="ECO:0007669"/>
    <property type="project" value="TreeGrafter"/>
</dbReference>
<dbReference type="RefSeq" id="WP_185525723.1">
    <property type="nucleotide sequence ID" value="NZ_JAARWN010000003.1"/>
</dbReference>
<accession>A0A7X1CPD8</accession>
<keyword evidence="1" id="KW-0472">Membrane</keyword>
<feature type="transmembrane region" description="Helical" evidence="1">
    <location>
        <begin position="117"/>
        <end position="139"/>
    </location>
</feature>
<dbReference type="EMBL" id="JAARWN010000003">
    <property type="protein sequence ID" value="MBC1935842.1"/>
    <property type="molecule type" value="Genomic_DNA"/>
</dbReference>
<evidence type="ECO:0000313" key="4">
    <source>
        <dbReference type="Proteomes" id="UP000535908"/>
    </source>
</evidence>
<dbReference type="Gene3D" id="3.30.565.10">
    <property type="entry name" value="Histidine kinase-like ATPase, C-terminal domain"/>
    <property type="match status" value="1"/>
</dbReference>
<dbReference type="PANTHER" id="PTHR40448">
    <property type="entry name" value="TWO-COMPONENT SENSOR HISTIDINE KINASE"/>
    <property type="match status" value="1"/>
</dbReference>
<evidence type="ECO:0000256" key="1">
    <source>
        <dbReference type="SAM" id="Phobius"/>
    </source>
</evidence>
<sequence>MNLLIYAILSLAVSITFLAIIGSRRFFFWKDLIFYIGLFIIGYFLFKFEIIPDTIVFDLYLLVIACMIYFHTRSALLAIVVSAINYCLELTIWYFTFGMYHFMFENGASVIYPYLNVSVGITILFYIISIVVYIIAGLVCAHFEKKYNLIAIFESSHKNYYFFTSVIVIGVIVSQFLQVYVYLKYDFQYFVLFGFIAYVMLLIGSTIIVVLVLRAYMQEKYLEEKLVYVDNLEEEQRNVGFFKHDYRNILLSLGIYIENEDFEGLREYYYKELQISSTEAFKSLTQYNDLQNIAILPLKGVIIEKIKFAKEKGIGFRINVPEMVYGMKMSQINQIRCMSVLLDNAIEASPENATIQLELMKEAGEMKISVANRVANGESVSVQKVMQENYSTKGTGRGKGLSSLMKMVNQALGSYSFKQDNGVFTAVLLIPISAK</sequence>
<feature type="domain" description="Sensor histidine kinase NatK-like C-terminal" evidence="2">
    <location>
        <begin position="335"/>
        <end position="431"/>
    </location>
</feature>
<evidence type="ECO:0000259" key="2">
    <source>
        <dbReference type="Pfam" id="PF14501"/>
    </source>
</evidence>
<dbReference type="SUPFAM" id="SSF55874">
    <property type="entry name" value="ATPase domain of HSP90 chaperone/DNA topoisomerase II/histidine kinase"/>
    <property type="match status" value="1"/>
</dbReference>
<dbReference type="InterPro" id="IPR032834">
    <property type="entry name" value="NatK-like_C"/>
</dbReference>
<feature type="transmembrane region" description="Helical" evidence="1">
    <location>
        <begin position="54"/>
        <end position="70"/>
    </location>
</feature>
<name>A0A7X1CPD8_9LIST</name>
<evidence type="ECO:0000313" key="3">
    <source>
        <dbReference type="EMBL" id="MBC1935842.1"/>
    </source>
</evidence>
<keyword evidence="1" id="KW-1133">Transmembrane helix</keyword>